<dbReference type="AlphaFoldDB" id="B5Y5N5"/>
<feature type="domain" description="Non-canonical E2 ubiquitin-conjugating enzyme C-terminal" evidence="1">
    <location>
        <begin position="20"/>
        <end position="475"/>
    </location>
</feature>
<evidence type="ECO:0000313" key="2">
    <source>
        <dbReference type="EMBL" id="ACI65688.1"/>
    </source>
</evidence>
<dbReference type="EMBL" id="CP001142">
    <property type="protein sequence ID" value="ACI65688.1"/>
    <property type="molecule type" value="Genomic_DNA"/>
</dbReference>
<dbReference type="PANTHER" id="PTHR31560:SF0">
    <property type="entry name" value="UPF0652 PROTEIN C22H10.08"/>
    <property type="match status" value="1"/>
</dbReference>
<dbReference type="InterPro" id="IPR018553">
    <property type="entry name" value="E2_Ub-conjug_enz"/>
</dbReference>
<protein>
    <recommendedName>
        <fullName evidence="1">Non-canonical E2 ubiquitin-conjugating enzyme C-terminal domain-containing protein</fullName>
    </recommendedName>
</protein>
<dbReference type="InParanoid" id="B5Y5N5"/>
<dbReference type="KEGG" id="pti:PHATR_41811"/>
<gene>
    <name evidence="2" type="ORF">PHATR_41811</name>
</gene>
<dbReference type="Proteomes" id="UP000000759">
    <property type="component" value="Chromosome 3"/>
</dbReference>
<evidence type="ECO:0000259" key="1">
    <source>
        <dbReference type="Pfam" id="PF09418"/>
    </source>
</evidence>
<dbReference type="OrthoDB" id="406045at2759"/>
<reference evidence="3" key="2">
    <citation type="submission" date="2008-08" db="EMBL/GenBank/DDBJ databases">
        <authorList>
            <consortium name="Diatom Consortium"/>
            <person name="Grigoriev I."/>
            <person name="Grimwood J."/>
            <person name="Kuo A."/>
            <person name="Otillar R.P."/>
            <person name="Salamov A."/>
            <person name="Detter J.C."/>
            <person name="Lindquist E."/>
            <person name="Shapiro H."/>
            <person name="Lucas S."/>
            <person name="Glavina del Rio T."/>
            <person name="Pitluck S."/>
            <person name="Rokhsar D."/>
            <person name="Bowler C."/>
        </authorList>
    </citation>
    <scope>GENOME REANNOTATION</scope>
    <source>
        <strain evidence="3">CCAP 1055/1</strain>
    </source>
</reference>
<dbReference type="GeneID" id="7204111"/>
<dbReference type="Pfam" id="PF09418">
    <property type="entry name" value="DUF2009"/>
    <property type="match status" value="1"/>
</dbReference>
<name>B5Y5N5_PHATC</name>
<dbReference type="PaxDb" id="2850-Phatr41811"/>
<proteinExistence type="predicted"/>
<sequence length="478" mass="55074">MEIRADDRQPSGSHNTVKERAKYIPLRLSLGERKMLRLMEASMTCTDYTTHVDRPFKSTSRRVHEQLKGVTSVLRGLVTACDYAAGQQLLQDDNYAHFEKFFRQMFEMARRHKIMNPEKMRTEYGKVIYLLQDAVSPSLRPHLGFSIKGPIESVYKFLEDRRGLEVLSDKLIETATEEILAGWKSRSQIDQEIRQKERAVSLIKRKYRSSLLTSEDIHLCLYSICDNNSFLNSNRVPIDKVIDYLTKHFSPEHVEEGYSLSIVSGEDGSRLSHSHERQYYFALQSLTLWRDIVDDMFRLWAMAEEDLLSDSVSYVLQDTGQGMQRVQQSPQTYRAMRQVLVRVQSKVSHWIGSNMIHLGDHNVPNALSFIDKYTQVPRILAPIVTCLENLEQLCEKDDGIQQMIDDGFGGVKKLRQDILYDFFRSAFDGSGANNFYDAGSCIDGRLTSAWNWCSQLPTKPFYPIFKLTGFTGFDGDFK</sequence>
<dbReference type="RefSeq" id="XP_002186218.1">
    <property type="nucleotide sequence ID" value="XM_002186182.1"/>
</dbReference>
<dbReference type="HOGENOM" id="CLU_333033_0_0_1"/>
<accession>B5Y5N5</accession>
<dbReference type="InterPro" id="IPR057668">
    <property type="entry name" value="E2_Ub-conjug_enz_C"/>
</dbReference>
<keyword evidence="3" id="KW-1185">Reference proteome</keyword>
<evidence type="ECO:0000313" key="3">
    <source>
        <dbReference type="Proteomes" id="UP000000759"/>
    </source>
</evidence>
<reference evidence="2 3" key="1">
    <citation type="journal article" date="2008" name="Nature">
        <title>The Phaeodactylum genome reveals the evolutionary history of diatom genomes.</title>
        <authorList>
            <person name="Bowler C."/>
            <person name="Allen A.E."/>
            <person name="Badger J.H."/>
            <person name="Grimwood J."/>
            <person name="Jabbari K."/>
            <person name="Kuo A."/>
            <person name="Maheswari U."/>
            <person name="Martens C."/>
            <person name="Maumus F."/>
            <person name="Otillar R.P."/>
            <person name="Rayko E."/>
            <person name="Salamov A."/>
            <person name="Vandepoele K."/>
            <person name="Beszteri B."/>
            <person name="Gruber A."/>
            <person name="Heijde M."/>
            <person name="Katinka M."/>
            <person name="Mock T."/>
            <person name="Valentin K."/>
            <person name="Verret F."/>
            <person name="Berges J.A."/>
            <person name="Brownlee C."/>
            <person name="Cadoret J.P."/>
            <person name="Chiovitti A."/>
            <person name="Choi C.J."/>
            <person name="Coesel S."/>
            <person name="De Martino A."/>
            <person name="Detter J.C."/>
            <person name="Durkin C."/>
            <person name="Falciatore A."/>
            <person name="Fournet J."/>
            <person name="Haruta M."/>
            <person name="Huysman M.J."/>
            <person name="Jenkins B.D."/>
            <person name="Jiroutova K."/>
            <person name="Jorgensen R.E."/>
            <person name="Joubert Y."/>
            <person name="Kaplan A."/>
            <person name="Kroger N."/>
            <person name="Kroth P.G."/>
            <person name="La Roche J."/>
            <person name="Lindquist E."/>
            <person name="Lommer M."/>
            <person name="Martin-Jezequel V."/>
            <person name="Lopez P.J."/>
            <person name="Lucas S."/>
            <person name="Mangogna M."/>
            <person name="McGinnis K."/>
            <person name="Medlin L.K."/>
            <person name="Montsant A."/>
            <person name="Oudot-Le Secq M.P."/>
            <person name="Napoli C."/>
            <person name="Obornik M."/>
            <person name="Parker M.S."/>
            <person name="Petit J.L."/>
            <person name="Porcel B.M."/>
            <person name="Poulsen N."/>
            <person name="Robison M."/>
            <person name="Rychlewski L."/>
            <person name="Rynearson T.A."/>
            <person name="Schmutz J."/>
            <person name="Shapiro H."/>
            <person name="Siaut M."/>
            <person name="Stanley M."/>
            <person name="Sussman M.R."/>
            <person name="Taylor A.R."/>
            <person name="Vardi A."/>
            <person name="von Dassow P."/>
            <person name="Vyverman W."/>
            <person name="Willis A."/>
            <person name="Wyrwicz L.S."/>
            <person name="Rokhsar D.S."/>
            <person name="Weissenbach J."/>
            <person name="Armbrust E.V."/>
            <person name="Green B.R."/>
            <person name="Van de Peer Y."/>
            <person name="Grigoriev I.V."/>
        </authorList>
    </citation>
    <scope>NUCLEOTIDE SEQUENCE [LARGE SCALE GENOMIC DNA]</scope>
    <source>
        <strain evidence="2 3">CCAP 1055/1</strain>
    </source>
</reference>
<dbReference type="eggNOG" id="ENOG502QRJJ">
    <property type="taxonomic scope" value="Eukaryota"/>
</dbReference>
<dbReference type="PANTHER" id="PTHR31560">
    <property type="entry name" value="UPF0652 PROTEIN C16A11.03C-RELATED"/>
    <property type="match status" value="1"/>
</dbReference>
<organism evidence="2 3">
    <name type="scientific">Phaeodactylum tricornutum (strain CCAP 1055/1)</name>
    <dbReference type="NCBI Taxonomy" id="556484"/>
    <lineage>
        <taxon>Eukaryota</taxon>
        <taxon>Sar</taxon>
        <taxon>Stramenopiles</taxon>
        <taxon>Ochrophyta</taxon>
        <taxon>Bacillariophyta</taxon>
        <taxon>Bacillariophyceae</taxon>
        <taxon>Bacillariophycidae</taxon>
        <taxon>Naviculales</taxon>
        <taxon>Phaeodactylaceae</taxon>
        <taxon>Phaeodactylum</taxon>
    </lineage>
</organism>